<evidence type="ECO:0000313" key="6">
    <source>
        <dbReference type="EMBL" id="SBP52605.1"/>
    </source>
</evidence>
<organism evidence="6">
    <name type="scientific">Nothobranchius furzeri</name>
    <name type="common">Turquoise killifish</name>
    <dbReference type="NCBI Taxonomy" id="105023"/>
    <lineage>
        <taxon>Eukaryota</taxon>
        <taxon>Metazoa</taxon>
        <taxon>Chordata</taxon>
        <taxon>Craniata</taxon>
        <taxon>Vertebrata</taxon>
        <taxon>Euteleostomi</taxon>
        <taxon>Actinopterygii</taxon>
        <taxon>Neopterygii</taxon>
        <taxon>Teleostei</taxon>
        <taxon>Neoteleostei</taxon>
        <taxon>Acanthomorphata</taxon>
        <taxon>Ovalentaria</taxon>
        <taxon>Atherinomorphae</taxon>
        <taxon>Cyprinodontiformes</taxon>
        <taxon>Nothobranchiidae</taxon>
        <taxon>Nothobranchius</taxon>
    </lineage>
</organism>
<keyword evidence="1" id="KW-0479">Metal-binding</keyword>
<dbReference type="PROSITE" id="PS00518">
    <property type="entry name" value="ZF_RING_1"/>
    <property type="match status" value="1"/>
</dbReference>
<evidence type="ECO:0000256" key="2">
    <source>
        <dbReference type="ARBA" id="ARBA00022771"/>
    </source>
</evidence>
<dbReference type="SUPFAM" id="SSF57850">
    <property type="entry name" value="RING/U-box"/>
    <property type="match status" value="1"/>
</dbReference>
<feature type="non-terminal residue" evidence="6">
    <location>
        <position position="1"/>
    </location>
</feature>
<sequence>CCQAALHFLLGNSVHLSASDSAAFRGTIQPQCRRDHLHPEDPQCWDPLGTFRALVFTLEQKETTMYTSCHKEPLQPCTSTSRRDWHCPVCLQTATFPVQTNCGHLFCATCLLTYW</sequence>
<reference evidence="6" key="2">
    <citation type="submission" date="2016-06" db="EMBL/GenBank/DDBJ databases">
        <title>The genome of a short-lived fish provides insights into sex chromosome evolution and the genetic control of aging.</title>
        <authorList>
            <person name="Reichwald K."/>
            <person name="Felder M."/>
            <person name="Petzold A."/>
            <person name="Koch P."/>
            <person name="Groth M."/>
            <person name="Platzer M."/>
        </authorList>
    </citation>
    <scope>NUCLEOTIDE SEQUENCE</scope>
    <source>
        <tissue evidence="6">Brain</tissue>
    </source>
</reference>
<evidence type="ECO:0000256" key="1">
    <source>
        <dbReference type="ARBA" id="ARBA00022723"/>
    </source>
</evidence>
<dbReference type="EMBL" id="HADY01014120">
    <property type="protein sequence ID" value="SBP52605.1"/>
    <property type="molecule type" value="Transcribed_RNA"/>
</dbReference>
<dbReference type="InterPro" id="IPR017907">
    <property type="entry name" value="Znf_RING_CS"/>
</dbReference>
<dbReference type="PANTHER" id="PTHR22894:SF2">
    <property type="entry name" value="RING-TYPE DOMAIN-CONTAINING PROTEIN"/>
    <property type="match status" value="1"/>
</dbReference>
<evidence type="ECO:0000259" key="5">
    <source>
        <dbReference type="PROSITE" id="PS50089"/>
    </source>
</evidence>
<feature type="non-terminal residue" evidence="6">
    <location>
        <position position="115"/>
    </location>
</feature>
<dbReference type="Pfam" id="PF13445">
    <property type="entry name" value="zf-RING_UBOX"/>
    <property type="match status" value="1"/>
</dbReference>
<name>A0A1A8AEE1_NOTFU</name>
<dbReference type="PANTHER" id="PTHR22894">
    <property type="entry name" value="RING-TYPE DOMAIN-CONTAINING PROTEIN"/>
    <property type="match status" value="1"/>
</dbReference>
<dbReference type="InterPro" id="IPR013083">
    <property type="entry name" value="Znf_RING/FYVE/PHD"/>
</dbReference>
<dbReference type="GO" id="GO:0008270">
    <property type="term" value="F:zinc ion binding"/>
    <property type="evidence" value="ECO:0007669"/>
    <property type="project" value="UniProtKB-KW"/>
</dbReference>
<reference evidence="6" key="1">
    <citation type="submission" date="2016-05" db="EMBL/GenBank/DDBJ databases">
        <authorList>
            <person name="Lavstsen T."/>
            <person name="Jespersen J.S."/>
        </authorList>
    </citation>
    <scope>NUCLEOTIDE SEQUENCE</scope>
    <source>
        <tissue evidence="6">Brain</tissue>
    </source>
</reference>
<feature type="domain" description="RING-type" evidence="5">
    <location>
        <begin position="87"/>
        <end position="115"/>
    </location>
</feature>
<evidence type="ECO:0000256" key="3">
    <source>
        <dbReference type="ARBA" id="ARBA00022833"/>
    </source>
</evidence>
<protein>
    <recommendedName>
        <fullName evidence="5">RING-type domain-containing protein</fullName>
    </recommendedName>
</protein>
<dbReference type="AlphaFoldDB" id="A0A1A8AEE1"/>
<dbReference type="GO" id="GO:0061630">
    <property type="term" value="F:ubiquitin protein ligase activity"/>
    <property type="evidence" value="ECO:0007669"/>
    <property type="project" value="InterPro"/>
</dbReference>
<dbReference type="PROSITE" id="PS50089">
    <property type="entry name" value="ZF_RING_2"/>
    <property type="match status" value="1"/>
</dbReference>
<dbReference type="InterPro" id="IPR027370">
    <property type="entry name" value="Znf-RING_euk"/>
</dbReference>
<dbReference type="InterPro" id="IPR038896">
    <property type="entry name" value="RNF170"/>
</dbReference>
<evidence type="ECO:0000256" key="4">
    <source>
        <dbReference type="PROSITE-ProRule" id="PRU00175"/>
    </source>
</evidence>
<gene>
    <name evidence="6" type="primary">Nfu_g_1_014585</name>
</gene>
<keyword evidence="2 4" id="KW-0863">Zinc-finger</keyword>
<dbReference type="InterPro" id="IPR001841">
    <property type="entry name" value="Znf_RING"/>
</dbReference>
<dbReference type="Gene3D" id="3.30.40.10">
    <property type="entry name" value="Zinc/RING finger domain, C3HC4 (zinc finger)"/>
    <property type="match status" value="1"/>
</dbReference>
<accession>A0A1A8AEE1</accession>
<keyword evidence="3" id="KW-0862">Zinc</keyword>
<proteinExistence type="predicted"/>